<dbReference type="STRING" id="675824.A0A1E3Q578"/>
<organism evidence="3 4">
    <name type="scientific">Lipomyces starkeyi NRRL Y-11557</name>
    <dbReference type="NCBI Taxonomy" id="675824"/>
    <lineage>
        <taxon>Eukaryota</taxon>
        <taxon>Fungi</taxon>
        <taxon>Dikarya</taxon>
        <taxon>Ascomycota</taxon>
        <taxon>Saccharomycotina</taxon>
        <taxon>Lipomycetes</taxon>
        <taxon>Lipomycetales</taxon>
        <taxon>Lipomycetaceae</taxon>
        <taxon>Lipomyces</taxon>
    </lineage>
</organism>
<evidence type="ECO:0000256" key="1">
    <source>
        <dbReference type="ARBA" id="ARBA00009893"/>
    </source>
</evidence>
<sequence>MFCFRSVFFQISLPPSGPYKCWLGSHFTNATFPRYYHNISSELARNGRPPNPRAGTQIYSRYVPSLDKMFTMHALSIEDDADTFSEWMNNDRVAEFWNMKGDKDSVHLPYLNTLDGDKHVVTVIGSLDNEQFLYAELYYVTEDHLAPFTDGAGPYDRGFHLLVGNERLRGPHIVRAWLTSIVHCLFLQDWRTQYIFLEPRADNEKLIGYLLQHGFEKLKEFDFPHKRAALMRIDRDAFFKVGPAQ</sequence>
<dbReference type="InterPro" id="IPR016181">
    <property type="entry name" value="Acyl_CoA_acyltransferase"/>
</dbReference>
<dbReference type="Pfam" id="PF13523">
    <property type="entry name" value="Acetyltransf_8"/>
    <property type="match status" value="1"/>
</dbReference>
<evidence type="ECO:0000259" key="2">
    <source>
        <dbReference type="SMART" id="SM01006"/>
    </source>
</evidence>
<dbReference type="InterPro" id="IPR019432">
    <property type="entry name" value="Acyltransferase_MbtK/IucB-like"/>
</dbReference>
<dbReference type="SMART" id="SM01006">
    <property type="entry name" value="AlcB"/>
    <property type="match status" value="1"/>
</dbReference>
<proteinExistence type="inferred from homology"/>
<dbReference type="SUPFAM" id="SSF55729">
    <property type="entry name" value="Acyl-CoA N-acyltransferases (Nat)"/>
    <property type="match status" value="1"/>
</dbReference>
<accession>A0A1E3Q578</accession>
<evidence type="ECO:0000313" key="4">
    <source>
        <dbReference type="Proteomes" id="UP000094385"/>
    </source>
</evidence>
<keyword evidence="4" id="KW-1185">Reference proteome</keyword>
<dbReference type="GO" id="GO:0016410">
    <property type="term" value="F:N-acyltransferase activity"/>
    <property type="evidence" value="ECO:0007669"/>
    <property type="project" value="TreeGrafter"/>
</dbReference>
<dbReference type="Gene3D" id="3.40.630.30">
    <property type="match status" value="1"/>
</dbReference>
<dbReference type="EMBL" id="KV454295">
    <property type="protein sequence ID" value="ODQ72770.1"/>
    <property type="molecule type" value="Genomic_DNA"/>
</dbReference>
<name>A0A1E3Q578_LIPST</name>
<dbReference type="AlphaFoldDB" id="A0A1E3Q578"/>
<dbReference type="Proteomes" id="UP000094385">
    <property type="component" value="Unassembled WGS sequence"/>
</dbReference>
<dbReference type="OrthoDB" id="448427at2759"/>
<comment type="similarity">
    <text evidence="1">Belongs to the lysine N-acyltransferase MbtK family.</text>
</comment>
<dbReference type="PANTHER" id="PTHR31438">
    <property type="entry name" value="LYSINE N-ACYLTRANSFERASE C17G9.06C-RELATED"/>
    <property type="match status" value="1"/>
</dbReference>
<dbReference type="GO" id="GO:0019290">
    <property type="term" value="P:siderophore biosynthetic process"/>
    <property type="evidence" value="ECO:0007669"/>
    <property type="project" value="InterPro"/>
</dbReference>
<dbReference type="PANTHER" id="PTHR31438:SF1">
    <property type="entry name" value="LYSINE N-ACYLTRANSFERASE C17G9.06C-RELATED"/>
    <property type="match status" value="1"/>
</dbReference>
<reference evidence="3 4" key="1">
    <citation type="journal article" date="2016" name="Proc. Natl. Acad. Sci. U.S.A.">
        <title>Comparative genomics of biotechnologically important yeasts.</title>
        <authorList>
            <person name="Riley R."/>
            <person name="Haridas S."/>
            <person name="Wolfe K.H."/>
            <person name="Lopes M.R."/>
            <person name="Hittinger C.T."/>
            <person name="Goeker M."/>
            <person name="Salamov A.A."/>
            <person name="Wisecaver J.H."/>
            <person name="Long T.M."/>
            <person name="Calvey C.H."/>
            <person name="Aerts A.L."/>
            <person name="Barry K.W."/>
            <person name="Choi C."/>
            <person name="Clum A."/>
            <person name="Coughlan A.Y."/>
            <person name="Deshpande S."/>
            <person name="Douglass A.P."/>
            <person name="Hanson S.J."/>
            <person name="Klenk H.-P."/>
            <person name="LaButti K.M."/>
            <person name="Lapidus A."/>
            <person name="Lindquist E.A."/>
            <person name="Lipzen A.M."/>
            <person name="Meier-Kolthoff J.P."/>
            <person name="Ohm R.A."/>
            <person name="Otillar R.P."/>
            <person name="Pangilinan J.L."/>
            <person name="Peng Y."/>
            <person name="Rokas A."/>
            <person name="Rosa C.A."/>
            <person name="Scheuner C."/>
            <person name="Sibirny A.A."/>
            <person name="Slot J.C."/>
            <person name="Stielow J.B."/>
            <person name="Sun H."/>
            <person name="Kurtzman C.P."/>
            <person name="Blackwell M."/>
            <person name="Grigoriev I.V."/>
            <person name="Jeffries T.W."/>
        </authorList>
    </citation>
    <scope>NUCLEOTIDE SEQUENCE [LARGE SCALE GENOMIC DNA]</scope>
    <source>
        <strain evidence="3 4">NRRL Y-11557</strain>
    </source>
</reference>
<gene>
    <name evidence="3" type="ORF">LIPSTDRAFT_53847</name>
</gene>
<feature type="domain" description="Acyltransferase MbtK/IucB-like conserved" evidence="2">
    <location>
        <begin position="73"/>
        <end position="121"/>
    </location>
</feature>
<protein>
    <recommendedName>
        <fullName evidence="2">Acyltransferase MbtK/IucB-like conserved domain-containing protein</fullName>
    </recommendedName>
</protein>
<evidence type="ECO:0000313" key="3">
    <source>
        <dbReference type="EMBL" id="ODQ72770.1"/>
    </source>
</evidence>